<dbReference type="PANTHER" id="PTHR33116:SF84">
    <property type="entry name" value="RNA-DIRECTED DNA POLYMERASE"/>
    <property type="match status" value="1"/>
</dbReference>
<name>A0A328E2G1_9ASTE</name>
<sequence>MEGDKVEGREKVAEVLVDYFKKLFGSSTWTNPVQEEVYLGGPITDGRIGDRECEALVAKLTAKISVWASKNLSYAGRNFLWGAKAQYTKIPLVNWDEICKAKQAGGLGFRDLVSWNLACNHRLLWDIASKKDILWVKWIHNKYLKKDNIWTVPPKPNFCYYLKKILLRRKDFEGMPIREKYDVQGGYEWLMGDNTKVQWNWFVWNKFTIPKHQFIQWLGWKDRLQTKTRLARYMNISTHCVLCSVHIEDKEHLFYSCPYTRGIQNEICNWVGTRWIANNDKEMLGAIQQIKGRKNRGIAIAAFAAICYAV</sequence>
<dbReference type="PANTHER" id="PTHR33116">
    <property type="entry name" value="REVERSE TRANSCRIPTASE ZINC-BINDING DOMAIN-CONTAINING PROTEIN-RELATED-RELATED"/>
    <property type="match status" value="1"/>
</dbReference>
<comment type="caution">
    <text evidence="2">The sequence shown here is derived from an EMBL/GenBank/DDBJ whole genome shotgun (WGS) entry which is preliminary data.</text>
</comment>
<accession>A0A328E2G1</accession>
<gene>
    <name evidence="2" type="ORF">DM860_005324</name>
</gene>
<protein>
    <recommendedName>
        <fullName evidence="1">Reverse transcriptase zinc-binding domain-containing protein</fullName>
    </recommendedName>
</protein>
<keyword evidence="3" id="KW-1185">Reference proteome</keyword>
<dbReference type="AlphaFoldDB" id="A0A328E2G1"/>
<dbReference type="EMBL" id="NQVE01000054">
    <property type="protein sequence ID" value="RAL50968.1"/>
    <property type="molecule type" value="Genomic_DNA"/>
</dbReference>
<reference evidence="2 3" key="1">
    <citation type="submission" date="2018-06" db="EMBL/GenBank/DDBJ databases">
        <title>The Genome of Cuscuta australis (Dodder) Provides Insight into the Evolution of Plant Parasitism.</title>
        <authorList>
            <person name="Liu H."/>
        </authorList>
    </citation>
    <scope>NUCLEOTIDE SEQUENCE [LARGE SCALE GENOMIC DNA]</scope>
    <source>
        <strain evidence="3">cv. Yunnan</strain>
        <tissue evidence="2">Vines</tissue>
    </source>
</reference>
<feature type="domain" description="Reverse transcriptase zinc-binding" evidence="1">
    <location>
        <begin position="181"/>
        <end position="262"/>
    </location>
</feature>
<dbReference type="InterPro" id="IPR026960">
    <property type="entry name" value="RVT-Znf"/>
</dbReference>
<dbReference type="Pfam" id="PF13966">
    <property type="entry name" value="zf-RVT"/>
    <property type="match status" value="1"/>
</dbReference>
<evidence type="ECO:0000313" key="2">
    <source>
        <dbReference type="EMBL" id="RAL50968.1"/>
    </source>
</evidence>
<dbReference type="Proteomes" id="UP000249390">
    <property type="component" value="Unassembled WGS sequence"/>
</dbReference>
<evidence type="ECO:0000313" key="3">
    <source>
        <dbReference type="Proteomes" id="UP000249390"/>
    </source>
</evidence>
<evidence type="ECO:0000259" key="1">
    <source>
        <dbReference type="Pfam" id="PF13966"/>
    </source>
</evidence>
<organism evidence="2 3">
    <name type="scientific">Cuscuta australis</name>
    <dbReference type="NCBI Taxonomy" id="267555"/>
    <lineage>
        <taxon>Eukaryota</taxon>
        <taxon>Viridiplantae</taxon>
        <taxon>Streptophyta</taxon>
        <taxon>Embryophyta</taxon>
        <taxon>Tracheophyta</taxon>
        <taxon>Spermatophyta</taxon>
        <taxon>Magnoliopsida</taxon>
        <taxon>eudicotyledons</taxon>
        <taxon>Gunneridae</taxon>
        <taxon>Pentapetalae</taxon>
        <taxon>asterids</taxon>
        <taxon>lamiids</taxon>
        <taxon>Solanales</taxon>
        <taxon>Convolvulaceae</taxon>
        <taxon>Cuscuteae</taxon>
        <taxon>Cuscuta</taxon>
        <taxon>Cuscuta subgen. Grammica</taxon>
        <taxon>Cuscuta sect. Cleistogrammica</taxon>
    </lineage>
</organism>
<proteinExistence type="predicted"/>